<keyword evidence="6 10" id="KW-0863">Zinc-finger</keyword>
<dbReference type="AlphaFoldDB" id="A0AAU9M1M3"/>
<evidence type="ECO:0000256" key="7">
    <source>
        <dbReference type="ARBA" id="ARBA00022786"/>
    </source>
</evidence>
<dbReference type="InterPro" id="IPR017907">
    <property type="entry name" value="Znf_RING_CS"/>
</dbReference>
<dbReference type="Proteomes" id="UP001157418">
    <property type="component" value="Unassembled WGS sequence"/>
</dbReference>
<proteinExistence type="predicted"/>
<evidence type="ECO:0000259" key="12">
    <source>
        <dbReference type="PROSITE" id="PS50089"/>
    </source>
</evidence>
<evidence type="ECO:0000256" key="3">
    <source>
        <dbReference type="ARBA" id="ARBA00004906"/>
    </source>
</evidence>
<dbReference type="InterPro" id="IPR045103">
    <property type="entry name" value="RNF5/RNF185-like"/>
</dbReference>
<comment type="caution">
    <text evidence="13">The sequence shown here is derived from an EMBL/GenBank/DDBJ whole genome shotgun (WGS) entry which is preliminary data.</text>
</comment>
<feature type="transmembrane region" description="Helical" evidence="11">
    <location>
        <begin position="236"/>
        <end position="254"/>
    </location>
</feature>
<evidence type="ECO:0000256" key="4">
    <source>
        <dbReference type="ARBA" id="ARBA00022679"/>
    </source>
</evidence>
<dbReference type="InterPro" id="IPR013083">
    <property type="entry name" value="Znf_RING/FYVE/PHD"/>
</dbReference>
<dbReference type="PANTHER" id="PTHR12313">
    <property type="entry name" value="E3 UBIQUITIN-PROTEIN LIGASE RNF5-RELATED"/>
    <property type="match status" value="1"/>
</dbReference>
<dbReference type="PROSITE" id="PS00518">
    <property type="entry name" value="ZF_RING_1"/>
    <property type="match status" value="1"/>
</dbReference>
<evidence type="ECO:0000256" key="1">
    <source>
        <dbReference type="ARBA" id="ARBA00000900"/>
    </source>
</evidence>
<dbReference type="InterPro" id="IPR001841">
    <property type="entry name" value="Znf_RING"/>
</dbReference>
<comment type="domain">
    <text evidence="11">The RING-type zinc finger domain is responsible for E3 ligase activity.</text>
</comment>
<dbReference type="GO" id="GO:0006511">
    <property type="term" value="P:ubiquitin-dependent protein catabolic process"/>
    <property type="evidence" value="ECO:0007669"/>
    <property type="project" value="UniProtKB-UniRule"/>
</dbReference>
<dbReference type="SMART" id="SM00184">
    <property type="entry name" value="RING"/>
    <property type="match status" value="1"/>
</dbReference>
<comment type="function">
    <text evidence="11">E3 ubiquitin-protein ligase.</text>
</comment>
<evidence type="ECO:0000256" key="10">
    <source>
        <dbReference type="PROSITE-ProRule" id="PRU00175"/>
    </source>
</evidence>
<keyword evidence="4 11" id="KW-0808">Transferase</keyword>
<keyword evidence="9 11" id="KW-0472">Membrane</keyword>
<accession>A0AAU9M1M3</accession>
<dbReference type="Pfam" id="PF00097">
    <property type="entry name" value="zf-C3HC4"/>
    <property type="match status" value="1"/>
</dbReference>
<dbReference type="SUPFAM" id="SSF57850">
    <property type="entry name" value="RING/U-box"/>
    <property type="match status" value="1"/>
</dbReference>
<dbReference type="Gene3D" id="3.30.40.10">
    <property type="entry name" value="Zinc/RING finger domain, C3HC4 (zinc finger)"/>
    <property type="match status" value="1"/>
</dbReference>
<comment type="subcellular location">
    <subcellularLocation>
        <location evidence="2">Endomembrane system</location>
    </subcellularLocation>
    <subcellularLocation>
        <location evidence="11">Endoplasmic reticulum membrane</location>
        <topology evidence="11">Single-pass type IV membrane protein</topology>
    </subcellularLocation>
</comment>
<keyword evidence="14" id="KW-1185">Reference proteome</keyword>
<protein>
    <recommendedName>
        <fullName evidence="11">E3 ubiquitin-protein ligase RMA</fullName>
        <ecNumber evidence="11">2.3.2.27</ecNumber>
    </recommendedName>
    <alternativeName>
        <fullName evidence="11">Protein RING membrane-anchor</fullName>
    </alternativeName>
    <alternativeName>
        <fullName evidence="11">RING-type E3 ubiquitin transferase RMA</fullName>
    </alternativeName>
</protein>
<evidence type="ECO:0000256" key="11">
    <source>
        <dbReference type="RuleBase" id="RU369090"/>
    </source>
</evidence>
<keyword evidence="11" id="KW-0812">Transmembrane</keyword>
<evidence type="ECO:0000256" key="8">
    <source>
        <dbReference type="ARBA" id="ARBA00022833"/>
    </source>
</evidence>
<keyword evidence="5 11" id="KW-0479">Metal-binding</keyword>
<dbReference type="GO" id="GO:0005789">
    <property type="term" value="C:endoplasmic reticulum membrane"/>
    <property type="evidence" value="ECO:0007669"/>
    <property type="project" value="UniProtKB-SubCell"/>
</dbReference>
<evidence type="ECO:0000256" key="2">
    <source>
        <dbReference type="ARBA" id="ARBA00004308"/>
    </source>
</evidence>
<gene>
    <name evidence="13" type="ORF">LVIROSA_LOCUS7421</name>
</gene>
<dbReference type="InterPro" id="IPR018957">
    <property type="entry name" value="Znf_C3HC4_RING-type"/>
</dbReference>
<reference evidence="13 14" key="1">
    <citation type="submission" date="2022-01" db="EMBL/GenBank/DDBJ databases">
        <authorList>
            <person name="Xiong W."/>
            <person name="Schranz E."/>
        </authorList>
    </citation>
    <scope>NUCLEOTIDE SEQUENCE [LARGE SCALE GENOMIC DNA]</scope>
</reference>
<dbReference type="GO" id="GO:0008270">
    <property type="term" value="F:zinc ion binding"/>
    <property type="evidence" value="ECO:0007669"/>
    <property type="project" value="UniProtKB-KW"/>
</dbReference>
<dbReference type="EC" id="2.3.2.27" evidence="11"/>
<name>A0AAU9M1M3_9ASTR</name>
<keyword evidence="8 11" id="KW-0862">Zinc</keyword>
<evidence type="ECO:0000256" key="6">
    <source>
        <dbReference type="ARBA" id="ARBA00022771"/>
    </source>
</evidence>
<dbReference type="GO" id="GO:0061630">
    <property type="term" value="F:ubiquitin protein ligase activity"/>
    <property type="evidence" value="ECO:0007669"/>
    <property type="project" value="UniProtKB-UniRule"/>
</dbReference>
<keyword evidence="11" id="KW-1133">Transmembrane helix</keyword>
<organism evidence="13 14">
    <name type="scientific">Lactuca virosa</name>
    <dbReference type="NCBI Taxonomy" id="75947"/>
    <lineage>
        <taxon>Eukaryota</taxon>
        <taxon>Viridiplantae</taxon>
        <taxon>Streptophyta</taxon>
        <taxon>Embryophyta</taxon>
        <taxon>Tracheophyta</taxon>
        <taxon>Spermatophyta</taxon>
        <taxon>Magnoliopsida</taxon>
        <taxon>eudicotyledons</taxon>
        <taxon>Gunneridae</taxon>
        <taxon>Pentapetalae</taxon>
        <taxon>asterids</taxon>
        <taxon>campanulids</taxon>
        <taxon>Asterales</taxon>
        <taxon>Asteraceae</taxon>
        <taxon>Cichorioideae</taxon>
        <taxon>Cichorieae</taxon>
        <taxon>Lactucinae</taxon>
        <taxon>Lactuca</taxon>
    </lineage>
</organism>
<evidence type="ECO:0000313" key="14">
    <source>
        <dbReference type="Proteomes" id="UP001157418"/>
    </source>
</evidence>
<comment type="pathway">
    <text evidence="3 11">Protein modification; protein ubiquitination.</text>
</comment>
<evidence type="ECO:0000313" key="13">
    <source>
        <dbReference type="EMBL" id="CAH1419924.1"/>
    </source>
</evidence>
<comment type="catalytic activity">
    <reaction evidence="1 11">
        <text>S-ubiquitinyl-[E2 ubiquitin-conjugating enzyme]-L-cysteine + [acceptor protein]-L-lysine = [E2 ubiquitin-conjugating enzyme]-L-cysteine + N(6)-ubiquitinyl-[acceptor protein]-L-lysine.</text>
        <dbReference type="EC" id="2.3.2.27"/>
    </reaction>
</comment>
<dbReference type="EMBL" id="CAKMRJ010000665">
    <property type="protein sequence ID" value="CAH1419924.1"/>
    <property type="molecule type" value="Genomic_DNA"/>
</dbReference>
<keyword evidence="7 11" id="KW-0833">Ubl conjugation pathway</keyword>
<dbReference type="PROSITE" id="PS50089">
    <property type="entry name" value="ZF_RING_2"/>
    <property type="match status" value="1"/>
</dbReference>
<sequence>MLKDVASKRVHRLIDININPPNQMSMEQYPEETVIQNNFIKNNDTSSDKWKSLSESQEDSENCLSAGFDCNICLDSVQDPVVTLCGHLYCWPCIYKWIKHKNSSPETLINHNPQCPVCKRDISQKTLVPLYSPGQTTKPQPDEKGLDLGMVIPRRPLSPSCGVVRAQTEQVNHRVYQQAPNVINPTSPTTGMLGEMVYGGIFGNTQTPLYVYPNSYNLVAVSTQRARRHAIQADRSLGRIWFFLLCCIILCLVLF</sequence>
<keyword evidence="11" id="KW-0256">Endoplasmic reticulum</keyword>
<feature type="domain" description="RING-type" evidence="12">
    <location>
        <begin position="70"/>
        <end position="119"/>
    </location>
</feature>
<evidence type="ECO:0000256" key="5">
    <source>
        <dbReference type="ARBA" id="ARBA00022723"/>
    </source>
</evidence>
<evidence type="ECO:0000256" key="9">
    <source>
        <dbReference type="ARBA" id="ARBA00023136"/>
    </source>
</evidence>